<gene>
    <name evidence="2" type="ORF">QVE165_LOCUS30745</name>
</gene>
<accession>A0A815D2I8</accession>
<feature type="compositionally biased region" description="Basic and acidic residues" evidence="1">
    <location>
        <begin position="59"/>
        <end position="89"/>
    </location>
</feature>
<dbReference type="AlphaFoldDB" id="A0A815D2I8"/>
<evidence type="ECO:0000313" key="2">
    <source>
        <dbReference type="EMBL" id="CAF1291976.1"/>
    </source>
</evidence>
<keyword evidence="3" id="KW-1185">Reference proteome</keyword>
<reference evidence="2" key="1">
    <citation type="submission" date="2021-02" db="EMBL/GenBank/DDBJ databases">
        <authorList>
            <person name="Nowell W R."/>
        </authorList>
    </citation>
    <scope>NUCLEOTIDE SEQUENCE</scope>
</reference>
<protein>
    <submittedName>
        <fullName evidence="2">Uncharacterized protein</fullName>
    </submittedName>
</protein>
<evidence type="ECO:0000313" key="3">
    <source>
        <dbReference type="Proteomes" id="UP000663832"/>
    </source>
</evidence>
<feature type="region of interest" description="Disordered" evidence="1">
    <location>
        <begin position="59"/>
        <end position="97"/>
    </location>
</feature>
<evidence type="ECO:0000256" key="1">
    <source>
        <dbReference type="SAM" id="MobiDB-lite"/>
    </source>
</evidence>
<dbReference type="EMBL" id="CAJNOM010000258">
    <property type="protein sequence ID" value="CAF1291976.1"/>
    <property type="molecule type" value="Genomic_DNA"/>
</dbReference>
<organism evidence="2 3">
    <name type="scientific">Adineta steineri</name>
    <dbReference type="NCBI Taxonomy" id="433720"/>
    <lineage>
        <taxon>Eukaryota</taxon>
        <taxon>Metazoa</taxon>
        <taxon>Spiralia</taxon>
        <taxon>Gnathifera</taxon>
        <taxon>Rotifera</taxon>
        <taxon>Eurotatoria</taxon>
        <taxon>Bdelloidea</taxon>
        <taxon>Adinetida</taxon>
        <taxon>Adinetidae</taxon>
        <taxon>Adineta</taxon>
    </lineage>
</organism>
<feature type="non-terminal residue" evidence="2">
    <location>
        <position position="1"/>
    </location>
</feature>
<dbReference type="Proteomes" id="UP000663832">
    <property type="component" value="Unassembled WGS sequence"/>
</dbReference>
<proteinExistence type="predicted"/>
<dbReference type="OrthoDB" id="21467at2759"/>
<comment type="caution">
    <text evidence="2">The sequence shown here is derived from an EMBL/GenBank/DDBJ whole genome shotgun (WGS) entry which is preliminary data.</text>
</comment>
<sequence length="97" mass="11313">TPKQKRALYNRVKSDEQITKSNQRRAKKLLKQQDKLNAIGIKYQLTDFIPLKALKKDDEEKKSLSSKKKNEEVKSQVSKKENIKSSDKIIKKKSVKK</sequence>
<name>A0A815D2I8_9BILA</name>
<feature type="region of interest" description="Disordered" evidence="1">
    <location>
        <begin position="1"/>
        <end position="23"/>
    </location>
</feature>